<reference evidence="2" key="1">
    <citation type="submission" date="2023-03" db="EMBL/GenBank/DDBJ databases">
        <title>Massive genome expansion in bonnet fungi (Mycena s.s.) driven by repeated elements and novel gene families across ecological guilds.</title>
        <authorList>
            <consortium name="Lawrence Berkeley National Laboratory"/>
            <person name="Harder C.B."/>
            <person name="Miyauchi S."/>
            <person name="Viragh M."/>
            <person name="Kuo A."/>
            <person name="Thoen E."/>
            <person name="Andreopoulos B."/>
            <person name="Lu D."/>
            <person name="Skrede I."/>
            <person name="Drula E."/>
            <person name="Henrissat B."/>
            <person name="Morin E."/>
            <person name="Kohler A."/>
            <person name="Barry K."/>
            <person name="LaButti K."/>
            <person name="Morin E."/>
            <person name="Salamov A."/>
            <person name="Lipzen A."/>
            <person name="Mereny Z."/>
            <person name="Hegedus B."/>
            <person name="Baldrian P."/>
            <person name="Stursova M."/>
            <person name="Weitz H."/>
            <person name="Taylor A."/>
            <person name="Grigoriev I.V."/>
            <person name="Nagy L.G."/>
            <person name="Martin F."/>
            <person name="Kauserud H."/>
        </authorList>
    </citation>
    <scope>NUCLEOTIDE SEQUENCE</scope>
    <source>
        <strain evidence="2">CBHHK200</strain>
    </source>
</reference>
<dbReference type="AlphaFoldDB" id="A0AAD6T2W7"/>
<feature type="compositionally biased region" description="Basic and acidic residues" evidence="1">
    <location>
        <begin position="138"/>
        <end position="152"/>
    </location>
</feature>
<feature type="region of interest" description="Disordered" evidence="1">
    <location>
        <begin position="77"/>
        <end position="96"/>
    </location>
</feature>
<evidence type="ECO:0000313" key="3">
    <source>
        <dbReference type="Proteomes" id="UP001218188"/>
    </source>
</evidence>
<comment type="caution">
    <text evidence="2">The sequence shown here is derived from an EMBL/GenBank/DDBJ whole genome shotgun (WGS) entry which is preliminary data.</text>
</comment>
<evidence type="ECO:0000313" key="2">
    <source>
        <dbReference type="EMBL" id="KAJ7038458.1"/>
    </source>
</evidence>
<gene>
    <name evidence="2" type="ORF">C8F04DRAFT_1089300</name>
</gene>
<keyword evidence="3" id="KW-1185">Reference proteome</keyword>
<evidence type="ECO:0000256" key="1">
    <source>
        <dbReference type="SAM" id="MobiDB-lite"/>
    </source>
</evidence>
<feature type="compositionally biased region" description="Low complexity" evidence="1">
    <location>
        <begin position="171"/>
        <end position="185"/>
    </location>
</feature>
<dbReference type="Proteomes" id="UP001218188">
    <property type="component" value="Unassembled WGS sequence"/>
</dbReference>
<accession>A0AAD6T2W7</accession>
<feature type="region of interest" description="Disordered" evidence="1">
    <location>
        <begin position="107"/>
        <end position="185"/>
    </location>
</feature>
<sequence length="216" mass="24755">MRFSPMYLARWRCWRCLRRWILRFRFIRSRETPIYRTPHPPPHHHHSDPLRGFDAVRATLRDVWVWPFSFAGRRSPTPALLAPPPRAARPSPRAGALVRGVAHYEAGSASPCTQQPPRAPPSRASPSPLCPCPSPLPRRPDRCSSRPPERLRYSCPAPMLLPPRHPQVEAQQNQQSTPTSYTQSSSWRPRIALVRRRRGAECLTWRARYGPICQGG</sequence>
<name>A0AAD6T2W7_9AGAR</name>
<dbReference type="EMBL" id="JARJCM010000032">
    <property type="protein sequence ID" value="KAJ7038458.1"/>
    <property type="molecule type" value="Genomic_DNA"/>
</dbReference>
<feature type="compositionally biased region" description="Pro residues" evidence="1">
    <location>
        <begin position="128"/>
        <end position="137"/>
    </location>
</feature>
<proteinExistence type="predicted"/>
<protein>
    <submittedName>
        <fullName evidence="2">Uncharacterized protein</fullName>
    </submittedName>
</protein>
<organism evidence="2 3">
    <name type="scientific">Mycena alexandri</name>
    <dbReference type="NCBI Taxonomy" id="1745969"/>
    <lineage>
        <taxon>Eukaryota</taxon>
        <taxon>Fungi</taxon>
        <taxon>Dikarya</taxon>
        <taxon>Basidiomycota</taxon>
        <taxon>Agaricomycotina</taxon>
        <taxon>Agaricomycetes</taxon>
        <taxon>Agaricomycetidae</taxon>
        <taxon>Agaricales</taxon>
        <taxon>Marasmiineae</taxon>
        <taxon>Mycenaceae</taxon>
        <taxon>Mycena</taxon>
    </lineage>
</organism>